<dbReference type="Gene3D" id="3.40.50.10310">
    <property type="entry name" value="Creatininase"/>
    <property type="match status" value="1"/>
</dbReference>
<evidence type="ECO:0000256" key="1">
    <source>
        <dbReference type="ARBA" id="ARBA00001947"/>
    </source>
</evidence>
<dbReference type="RefSeq" id="WP_344634646.1">
    <property type="nucleotide sequence ID" value="NZ_BAAATR010000002.1"/>
</dbReference>
<dbReference type="InterPro" id="IPR003785">
    <property type="entry name" value="Creatininase/forma_Hydrolase"/>
</dbReference>
<dbReference type="SUPFAM" id="SSF102215">
    <property type="entry name" value="Creatininase"/>
    <property type="match status" value="1"/>
</dbReference>
<evidence type="ECO:0000313" key="7">
    <source>
        <dbReference type="Proteomes" id="UP001500305"/>
    </source>
</evidence>
<proteinExistence type="inferred from homology"/>
<keyword evidence="2" id="KW-0479">Metal-binding</keyword>
<evidence type="ECO:0000256" key="3">
    <source>
        <dbReference type="ARBA" id="ARBA00022801"/>
    </source>
</evidence>
<comment type="cofactor">
    <cofactor evidence="1">
        <name>Zn(2+)</name>
        <dbReference type="ChEBI" id="CHEBI:29105"/>
    </cofactor>
</comment>
<accession>A0ABN3DF87</accession>
<dbReference type="Pfam" id="PF02633">
    <property type="entry name" value="Creatininase"/>
    <property type="match status" value="1"/>
</dbReference>
<dbReference type="PANTHER" id="PTHR35005">
    <property type="entry name" value="3-DEHYDRO-SCYLLO-INOSOSE HYDROLASE"/>
    <property type="match status" value="1"/>
</dbReference>
<keyword evidence="4" id="KW-0862">Zinc</keyword>
<sequence>MTTKIAQPMRLEDFTWTEFEARASQVPYWILVAGSTEQHGPHLPLAADTLVAERLADLSAELHGAVVLGSIRTGVLHAFQDWPGSQRIPVDVLIGQAAGMAETAARYSNRVLVLNGHDENHEPLMIAARALNERHGTDVVVVEWAQLVSDVVREVSESTSESHGGEGLTSLFLHWYPERVRTDLIALGTLPQGDVTRADLHVRKRSHLVERLRPQDIPSGVLGDPRLASAEKGKVIAEALLTRVDAIARERSWL</sequence>
<protein>
    <submittedName>
        <fullName evidence="6">Creatininase family protein</fullName>
    </submittedName>
</protein>
<comment type="similarity">
    <text evidence="5">Belongs to the creatininase superfamily.</text>
</comment>
<dbReference type="EMBL" id="BAAATR010000002">
    <property type="protein sequence ID" value="GAA2229355.1"/>
    <property type="molecule type" value="Genomic_DNA"/>
</dbReference>
<evidence type="ECO:0000256" key="4">
    <source>
        <dbReference type="ARBA" id="ARBA00022833"/>
    </source>
</evidence>
<evidence type="ECO:0000256" key="2">
    <source>
        <dbReference type="ARBA" id="ARBA00022723"/>
    </source>
</evidence>
<dbReference type="InterPro" id="IPR024087">
    <property type="entry name" value="Creatininase-like_sf"/>
</dbReference>
<dbReference type="Proteomes" id="UP001500305">
    <property type="component" value="Unassembled WGS sequence"/>
</dbReference>
<evidence type="ECO:0000313" key="6">
    <source>
        <dbReference type="EMBL" id="GAA2229355.1"/>
    </source>
</evidence>
<keyword evidence="7" id="KW-1185">Reference proteome</keyword>
<organism evidence="6 7">
    <name type="scientific">Kitasatospora cystarginea</name>
    <dbReference type="NCBI Taxonomy" id="58350"/>
    <lineage>
        <taxon>Bacteria</taxon>
        <taxon>Bacillati</taxon>
        <taxon>Actinomycetota</taxon>
        <taxon>Actinomycetes</taxon>
        <taxon>Kitasatosporales</taxon>
        <taxon>Streptomycetaceae</taxon>
        <taxon>Kitasatospora</taxon>
    </lineage>
</organism>
<keyword evidence="3" id="KW-0378">Hydrolase</keyword>
<comment type="caution">
    <text evidence="6">The sequence shown here is derived from an EMBL/GenBank/DDBJ whole genome shotgun (WGS) entry which is preliminary data.</text>
</comment>
<reference evidence="6 7" key="1">
    <citation type="journal article" date="2019" name="Int. J. Syst. Evol. Microbiol.">
        <title>The Global Catalogue of Microorganisms (GCM) 10K type strain sequencing project: providing services to taxonomists for standard genome sequencing and annotation.</title>
        <authorList>
            <consortium name="The Broad Institute Genomics Platform"/>
            <consortium name="The Broad Institute Genome Sequencing Center for Infectious Disease"/>
            <person name="Wu L."/>
            <person name="Ma J."/>
        </authorList>
    </citation>
    <scope>NUCLEOTIDE SEQUENCE [LARGE SCALE GENOMIC DNA]</scope>
    <source>
        <strain evidence="6 7">JCM 7356</strain>
    </source>
</reference>
<gene>
    <name evidence="6" type="ORF">GCM10010430_06590</name>
</gene>
<evidence type="ECO:0000256" key="5">
    <source>
        <dbReference type="ARBA" id="ARBA00024029"/>
    </source>
</evidence>
<dbReference type="PANTHER" id="PTHR35005:SF1">
    <property type="entry name" value="2-AMINO-5-FORMYLAMINO-6-RIBOSYLAMINOPYRIMIDIN-4(3H)-ONE 5'-MONOPHOSPHATE DEFORMYLASE"/>
    <property type="match status" value="1"/>
</dbReference>
<name>A0ABN3DF87_9ACTN</name>